<reference evidence="2" key="1">
    <citation type="journal article" date="2017" name="Front. Plant Sci.">
        <title>Climate Clever Clovers: New Paradigm to Reduce the Environmental Footprint of Ruminants by Breeding Low Methanogenic Forages Utilizing Haplotype Variation.</title>
        <authorList>
            <person name="Kaur P."/>
            <person name="Appels R."/>
            <person name="Bayer P.E."/>
            <person name="Keeble-Gagnere G."/>
            <person name="Wang J."/>
            <person name="Hirakawa H."/>
            <person name="Shirasawa K."/>
            <person name="Vercoe P."/>
            <person name="Stefanova K."/>
            <person name="Durmic Z."/>
            <person name="Nichols P."/>
            <person name="Revell C."/>
            <person name="Isobe S.N."/>
            <person name="Edwards D."/>
            <person name="Erskine W."/>
        </authorList>
    </citation>
    <scope>NUCLEOTIDE SEQUENCE [LARGE SCALE GENOMIC DNA]</scope>
    <source>
        <strain evidence="2">cv. Daliak</strain>
    </source>
</reference>
<protein>
    <submittedName>
        <fullName evidence="1">Uncharacterized protein</fullName>
    </submittedName>
</protein>
<proteinExistence type="predicted"/>
<evidence type="ECO:0000313" key="2">
    <source>
        <dbReference type="Proteomes" id="UP000242715"/>
    </source>
</evidence>
<evidence type="ECO:0000313" key="1">
    <source>
        <dbReference type="EMBL" id="GAU27296.1"/>
    </source>
</evidence>
<dbReference type="AlphaFoldDB" id="A0A2Z6M5I8"/>
<organism evidence="1 2">
    <name type="scientific">Trifolium subterraneum</name>
    <name type="common">Subterranean clover</name>
    <dbReference type="NCBI Taxonomy" id="3900"/>
    <lineage>
        <taxon>Eukaryota</taxon>
        <taxon>Viridiplantae</taxon>
        <taxon>Streptophyta</taxon>
        <taxon>Embryophyta</taxon>
        <taxon>Tracheophyta</taxon>
        <taxon>Spermatophyta</taxon>
        <taxon>Magnoliopsida</taxon>
        <taxon>eudicotyledons</taxon>
        <taxon>Gunneridae</taxon>
        <taxon>Pentapetalae</taxon>
        <taxon>rosids</taxon>
        <taxon>fabids</taxon>
        <taxon>Fabales</taxon>
        <taxon>Fabaceae</taxon>
        <taxon>Papilionoideae</taxon>
        <taxon>50 kb inversion clade</taxon>
        <taxon>NPAAA clade</taxon>
        <taxon>Hologalegina</taxon>
        <taxon>IRL clade</taxon>
        <taxon>Trifolieae</taxon>
        <taxon>Trifolium</taxon>
    </lineage>
</organism>
<accession>A0A2Z6M5I8</accession>
<name>A0A2Z6M5I8_TRISU</name>
<dbReference type="Proteomes" id="UP000242715">
    <property type="component" value="Unassembled WGS sequence"/>
</dbReference>
<sequence length="95" mass="10742">MDVSSKSSMTENLQKLLPLSWSLIVIQDELIYSYLLLYTPNCLYIKAHQFKVQTDYLIDLCVPTSQKPNRRCNVAAGIAAEKLATEDPNRLMGCC</sequence>
<gene>
    <name evidence="1" type="ORF">TSUD_05220</name>
</gene>
<keyword evidence="2" id="KW-1185">Reference proteome</keyword>
<dbReference type="EMBL" id="DF973351">
    <property type="protein sequence ID" value="GAU27296.1"/>
    <property type="molecule type" value="Genomic_DNA"/>
</dbReference>